<accession>A0A7S3XVZ5</accession>
<gene>
    <name evidence="2" type="ORF">HAKA00212_LOCUS12547</name>
</gene>
<evidence type="ECO:0000313" key="2">
    <source>
        <dbReference type="EMBL" id="CAE0633834.1"/>
    </source>
</evidence>
<sequence length="269" mass="29179">MPKVTMCGGGVYGGDCGSGGGGCEDDDLKWCWAQLRAAAKPPKPAVRHMSTQTEQTAEQEPVTRTAARLPGRSPLVTSKPLVARTPAMVEARCSGAQTSAGIRSWNRSWRWWGAARKESPEVQQAAVRGGVRPSVARTATVQKRSSRAGVERPKLKVADSFESVPSVYLDYHRGVYGRRVVNQEGTTVGWWVTSTEPTARRAWHQLASLQCKLDLTVFDKEQCSVCGALGGLHRSSRCLKVSPVMSRCLNHGKTNEGVPGSNFPSCEQL</sequence>
<dbReference type="EMBL" id="HBIU01027189">
    <property type="protein sequence ID" value="CAE0633834.1"/>
    <property type="molecule type" value="Transcribed_RNA"/>
</dbReference>
<protein>
    <submittedName>
        <fullName evidence="2">Uncharacterized protein</fullName>
    </submittedName>
</protein>
<proteinExistence type="predicted"/>
<name>A0A7S3XVZ5_HETAK</name>
<organism evidence="2">
    <name type="scientific">Heterosigma akashiwo</name>
    <name type="common">Chromophytic alga</name>
    <name type="synonym">Heterosigma carterae</name>
    <dbReference type="NCBI Taxonomy" id="2829"/>
    <lineage>
        <taxon>Eukaryota</taxon>
        <taxon>Sar</taxon>
        <taxon>Stramenopiles</taxon>
        <taxon>Ochrophyta</taxon>
        <taxon>Raphidophyceae</taxon>
        <taxon>Chattonellales</taxon>
        <taxon>Chattonellaceae</taxon>
        <taxon>Heterosigma</taxon>
    </lineage>
</organism>
<feature type="region of interest" description="Disordered" evidence="1">
    <location>
        <begin position="42"/>
        <end position="64"/>
    </location>
</feature>
<evidence type="ECO:0000256" key="1">
    <source>
        <dbReference type="SAM" id="MobiDB-lite"/>
    </source>
</evidence>
<feature type="compositionally biased region" description="Polar residues" evidence="1">
    <location>
        <begin position="49"/>
        <end position="58"/>
    </location>
</feature>
<dbReference type="AlphaFoldDB" id="A0A7S3XVZ5"/>
<reference evidence="2" key="1">
    <citation type="submission" date="2021-01" db="EMBL/GenBank/DDBJ databases">
        <authorList>
            <person name="Corre E."/>
            <person name="Pelletier E."/>
            <person name="Niang G."/>
            <person name="Scheremetjew M."/>
            <person name="Finn R."/>
            <person name="Kale V."/>
            <person name="Holt S."/>
            <person name="Cochrane G."/>
            <person name="Meng A."/>
            <person name="Brown T."/>
            <person name="Cohen L."/>
        </authorList>
    </citation>
    <scope>NUCLEOTIDE SEQUENCE</scope>
    <source>
        <strain evidence="2">CCMP3107</strain>
    </source>
</reference>